<dbReference type="PROSITE" id="PS00061">
    <property type="entry name" value="ADH_SHORT"/>
    <property type="match status" value="1"/>
</dbReference>
<gene>
    <name evidence="4" type="ORF">UCDDA912_g06526</name>
</gene>
<dbReference type="InterPro" id="IPR002347">
    <property type="entry name" value="SDR_fam"/>
</dbReference>
<comment type="similarity">
    <text evidence="1">Belongs to the short-chain dehydrogenases/reductases (SDR) family.</text>
</comment>
<dbReference type="STRING" id="1214573.A0A0G2FG87"/>
<dbReference type="Gene3D" id="3.40.50.720">
    <property type="entry name" value="NAD(P)-binding Rossmann-like Domain"/>
    <property type="match status" value="1"/>
</dbReference>
<organism evidence="4 5">
    <name type="scientific">Diaporthe ampelina</name>
    <dbReference type="NCBI Taxonomy" id="1214573"/>
    <lineage>
        <taxon>Eukaryota</taxon>
        <taxon>Fungi</taxon>
        <taxon>Dikarya</taxon>
        <taxon>Ascomycota</taxon>
        <taxon>Pezizomycotina</taxon>
        <taxon>Sordariomycetes</taxon>
        <taxon>Sordariomycetidae</taxon>
        <taxon>Diaporthales</taxon>
        <taxon>Diaporthaceae</taxon>
        <taxon>Diaporthe</taxon>
    </lineage>
</organism>
<dbReference type="SUPFAM" id="SSF51735">
    <property type="entry name" value="NAD(P)-binding Rossmann-fold domains"/>
    <property type="match status" value="1"/>
</dbReference>
<comment type="caution">
    <text evidence="4">The sequence shown here is derived from an EMBL/GenBank/DDBJ whole genome shotgun (WGS) entry which is preliminary data.</text>
</comment>
<dbReference type="EMBL" id="LCUC01000242">
    <property type="protein sequence ID" value="KKY33512.1"/>
    <property type="molecule type" value="Genomic_DNA"/>
</dbReference>
<evidence type="ECO:0000256" key="1">
    <source>
        <dbReference type="ARBA" id="ARBA00006484"/>
    </source>
</evidence>
<name>A0A0G2FG87_9PEZI</name>
<sequence>MFRTAVSFSDDGRILYVVANAGIGRADDAFSYSGDDQEPPKPDLSITGVNIKGTFYTAKLAFHYFVNQNGKEPSPAQQDTCFVLVDSGAAFLDCPRGLQYSASKSAARGIMHLLRRTAHYYGSRVDVISPWYVRTNILSEEAFRNVASVGVEFATAEDF</sequence>
<dbReference type="PANTHER" id="PTHR43180:SF31">
    <property type="entry name" value="CHAIN DEHYDROGENASE_REDUCTASE, PUTATIVE (AFU_ORTHOLOGUE AFUA_2G16570)-RELATED"/>
    <property type="match status" value="1"/>
</dbReference>
<dbReference type="AlphaFoldDB" id="A0A0G2FG87"/>
<dbReference type="PANTHER" id="PTHR43180">
    <property type="entry name" value="3-OXOACYL-(ACYL-CARRIER-PROTEIN) REDUCTASE (AFU_ORTHOLOGUE AFUA_6G11210)"/>
    <property type="match status" value="1"/>
</dbReference>
<accession>A0A0G2FG87</accession>
<keyword evidence="5" id="KW-1185">Reference proteome</keyword>
<protein>
    <submittedName>
        <fullName evidence="4">Putative short chain dehydrogenase reductase family oxidoreductase</fullName>
    </submittedName>
</protein>
<evidence type="ECO:0000256" key="2">
    <source>
        <dbReference type="ARBA" id="ARBA00022857"/>
    </source>
</evidence>
<dbReference type="Pfam" id="PF00106">
    <property type="entry name" value="adh_short"/>
    <property type="match status" value="1"/>
</dbReference>
<evidence type="ECO:0000313" key="5">
    <source>
        <dbReference type="Proteomes" id="UP000034680"/>
    </source>
</evidence>
<dbReference type="InterPro" id="IPR020904">
    <property type="entry name" value="Sc_DH/Rdtase_CS"/>
</dbReference>
<proteinExistence type="inferred from homology"/>
<keyword evidence="2" id="KW-0521">NADP</keyword>
<keyword evidence="3" id="KW-0560">Oxidoreductase</keyword>
<dbReference type="PRINTS" id="PR00081">
    <property type="entry name" value="GDHRDH"/>
</dbReference>
<reference evidence="4 5" key="1">
    <citation type="submission" date="2015-05" db="EMBL/GenBank/DDBJ databases">
        <title>Distinctive expansion of gene families associated with plant cell wall degradation and secondary metabolism in the genomes of grapevine trunk pathogens.</title>
        <authorList>
            <person name="Lawrence D.P."/>
            <person name="Travadon R."/>
            <person name="Rolshausen P.E."/>
            <person name="Baumgartner K."/>
        </authorList>
    </citation>
    <scope>NUCLEOTIDE SEQUENCE [LARGE SCALE GENOMIC DNA]</scope>
    <source>
        <strain evidence="4">DA912</strain>
    </source>
</reference>
<evidence type="ECO:0000313" key="4">
    <source>
        <dbReference type="EMBL" id="KKY33512.1"/>
    </source>
</evidence>
<dbReference type="InterPro" id="IPR036291">
    <property type="entry name" value="NAD(P)-bd_dom_sf"/>
</dbReference>
<reference evidence="4 5" key="2">
    <citation type="submission" date="2015-05" db="EMBL/GenBank/DDBJ databases">
        <authorList>
            <person name="Morales-Cruz A."/>
            <person name="Amrine K.C."/>
            <person name="Cantu D."/>
        </authorList>
    </citation>
    <scope>NUCLEOTIDE SEQUENCE [LARGE SCALE GENOMIC DNA]</scope>
    <source>
        <strain evidence="4">DA912</strain>
    </source>
</reference>
<evidence type="ECO:0000256" key="3">
    <source>
        <dbReference type="ARBA" id="ARBA00023002"/>
    </source>
</evidence>
<dbReference type="GO" id="GO:0016491">
    <property type="term" value="F:oxidoreductase activity"/>
    <property type="evidence" value="ECO:0007669"/>
    <property type="project" value="UniProtKB-KW"/>
</dbReference>
<dbReference type="OrthoDB" id="5371740at2759"/>
<dbReference type="Proteomes" id="UP000034680">
    <property type="component" value="Unassembled WGS sequence"/>
</dbReference>